<keyword evidence="2 5" id="KW-0238">DNA-binding</keyword>
<evidence type="ECO:0000256" key="1">
    <source>
        <dbReference type="ARBA" id="ARBA00023015"/>
    </source>
</evidence>
<dbReference type="CDD" id="cd07377">
    <property type="entry name" value="WHTH_GntR"/>
    <property type="match status" value="1"/>
</dbReference>
<dbReference type="Pfam" id="PF00392">
    <property type="entry name" value="GntR"/>
    <property type="match status" value="1"/>
</dbReference>
<dbReference type="InterPro" id="IPR036390">
    <property type="entry name" value="WH_DNA-bd_sf"/>
</dbReference>
<reference evidence="5" key="1">
    <citation type="submission" date="2022-06" db="EMBL/GenBank/DDBJ databases">
        <title>Genomic Encyclopedia of Archaeal and Bacterial Type Strains, Phase II (KMG-II): from individual species to whole genera.</title>
        <authorList>
            <person name="Goeker M."/>
        </authorList>
    </citation>
    <scope>NUCLEOTIDE SEQUENCE</scope>
    <source>
        <strain evidence="5">DSM 43935</strain>
    </source>
</reference>
<dbReference type="SUPFAM" id="SSF48008">
    <property type="entry name" value="GntR ligand-binding domain-like"/>
    <property type="match status" value="1"/>
</dbReference>
<dbReference type="EMBL" id="JAMTCK010000014">
    <property type="protein sequence ID" value="MCP2168497.1"/>
    <property type="molecule type" value="Genomic_DNA"/>
</dbReference>
<evidence type="ECO:0000256" key="2">
    <source>
        <dbReference type="ARBA" id="ARBA00023125"/>
    </source>
</evidence>
<dbReference type="Gene3D" id="1.20.120.530">
    <property type="entry name" value="GntR ligand-binding domain-like"/>
    <property type="match status" value="1"/>
</dbReference>
<dbReference type="SUPFAM" id="SSF46785">
    <property type="entry name" value="Winged helix' DNA-binding domain"/>
    <property type="match status" value="1"/>
</dbReference>
<dbReference type="PROSITE" id="PS50949">
    <property type="entry name" value="HTH_GNTR"/>
    <property type="match status" value="1"/>
</dbReference>
<keyword evidence="6" id="KW-1185">Reference proteome</keyword>
<dbReference type="AlphaFoldDB" id="A0AAE3GHV0"/>
<gene>
    <name evidence="5" type="ORF">LX83_005375</name>
</gene>
<dbReference type="SMART" id="SM00895">
    <property type="entry name" value="FCD"/>
    <property type="match status" value="1"/>
</dbReference>
<dbReference type="PRINTS" id="PR00035">
    <property type="entry name" value="HTHGNTR"/>
</dbReference>
<evidence type="ECO:0000313" key="6">
    <source>
        <dbReference type="Proteomes" id="UP001206128"/>
    </source>
</evidence>
<dbReference type="InterPro" id="IPR008920">
    <property type="entry name" value="TF_FadR/GntR_C"/>
</dbReference>
<dbReference type="GO" id="GO:0003677">
    <property type="term" value="F:DNA binding"/>
    <property type="evidence" value="ECO:0007669"/>
    <property type="project" value="UniProtKB-KW"/>
</dbReference>
<feature type="domain" description="HTH gntR-type" evidence="4">
    <location>
        <begin position="1"/>
        <end position="64"/>
    </location>
</feature>
<evidence type="ECO:0000259" key="4">
    <source>
        <dbReference type="PROSITE" id="PS50949"/>
    </source>
</evidence>
<keyword evidence="1" id="KW-0805">Transcription regulation</keyword>
<proteinExistence type="predicted"/>
<dbReference type="SMART" id="SM00345">
    <property type="entry name" value="HTH_GNTR"/>
    <property type="match status" value="1"/>
</dbReference>
<dbReference type="RefSeq" id="WP_253776405.1">
    <property type="nucleotide sequence ID" value="NZ_JAMTCK010000014.1"/>
</dbReference>
<dbReference type="InterPro" id="IPR036388">
    <property type="entry name" value="WH-like_DNA-bd_sf"/>
</dbReference>
<protein>
    <submittedName>
        <fullName evidence="5">DNA-binding transcriptional regulator, GntR family</fullName>
    </submittedName>
</protein>
<organism evidence="5 6">
    <name type="scientific">Goodfellowiella coeruleoviolacea</name>
    <dbReference type="NCBI Taxonomy" id="334858"/>
    <lineage>
        <taxon>Bacteria</taxon>
        <taxon>Bacillati</taxon>
        <taxon>Actinomycetota</taxon>
        <taxon>Actinomycetes</taxon>
        <taxon>Pseudonocardiales</taxon>
        <taxon>Pseudonocardiaceae</taxon>
        <taxon>Goodfellowiella</taxon>
    </lineage>
</organism>
<dbReference type="PANTHER" id="PTHR43537:SF24">
    <property type="entry name" value="GLUCONATE OPERON TRANSCRIPTIONAL REPRESSOR"/>
    <property type="match status" value="1"/>
</dbReference>
<dbReference type="Pfam" id="PF07729">
    <property type="entry name" value="FCD"/>
    <property type="match status" value="1"/>
</dbReference>
<name>A0AAE3GHV0_9PSEU</name>
<keyword evidence="3" id="KW-0804">Transcription</keyword>
<evidence type="ECO:0000313" key="5">
    <source>
        <dbReference type="EMBL" id="MCP2168497.1"/>
    </source>
</evidence>
<dbReference type="PANTHER" id="PTHR43537">
    <property type="entry name" value="TRANSCRIPTIONAL REGULATOR, GNTR FAMILY"/>
    <property type="match status" value="1"/>
</dbReference>
<sequence>MESTYDRLRELIVSGAYPPGQRITEQDLCVRLTVSRTPVREALHRLESDGLVRGERRGVSIVELDGKALADAYRIRAALEALTAELAAHRQLAGELPPAALTRLARLAEAADQTTTSGDLAAGVRHNRAFHRHVAVLADNPQALAMLDRIWDQIIVSTRASLAAPARPATVDEEHQRLITAISEGRPAEAATAARDHVLATLAAQPDPDTGGAP</sequence>
<dbReference type="InterPro" id="IPR000524">
    <property type="entry name" value="Tscrpt_reg_HTH_GntR"/>
</dbReference>
<dbReference type="Proteomes" id="UP001206128">
    <property type="component" value="Unassembled WGS sequence"/>
</dbReference>
<dbReference type="InterPro" id="IPR011711">
    <property type="entry name" value="GntR_C"/>
</dbReference>
<accession>A0AAE3GHV0</accession>
<dbReference type="Gene3D" id="1.10.10.10">
    <property type="entry name" value="Winged helix-like DNA-binding domain superfamily/Winged helix DNA-binding domain"/>
    <property type="match status" value="1"/>
</dbReference>
<dbReference type="GO" id="GO:0003700">
    <property type="term" value="F:DNA-binding transcription factor activity"/>
    <property type="evidence" value="ECO:0007669"/>
    <property type="project" value="InterPro"/>
</dbReference>
<evidence type="ECO:0000256" key="3">
    <source>
        <dbReference type="ARBA" id="ARBA00023163"/>
    </source>
</evidence>
<comment type="caution">
    <text evidence="5">The sequence shown here is derived from an EMBL/GenBank/DDBJ whole genome shotgun (WGS) entry which is preliminary data.</text>
</comment>